<accession>J9GQG1</accession>
<dbReference type="AntiFam" id="ANF00162">
    <property type="entry name" value="Shadow ORF (opposite ppdK)"/>
</dbReference>
<protein>
    <submittedName>
        <fullName evidence="1">Uncharacterized protein</fullName>
    </submittedName>
</protein>
<proteinExistence type="predicted"/>
<dbReference type="EMBL" id="AMCI01000270">
    <property type="protein sequence ID" value="EJX10029.1"/>
    <property type="molecule type" value="Genomic_DNA"/>
</dbReference>
<dbReference type="AlphaFoldDB" id="J9GQG1"/>
<name>J9GQG1_9ZZZZ</name>
<sequence length="491" mass="56675">MRSHTATSRQDTFSFSHTSEVFRRSFDTYHYNLVTVSMPLHRIFSEEYDLTASRTRASRQTTSQFLSLSQSLLVEDRVEEFVELVRFATQDRSLFVDHALAYEIHSDLHHGSTGTLTVTSLEEPEFTFLYGKFHILHIAVVLFELCLECIELSVDLRHRLFHRRIFALTFFFRDTLERSPAAATFECDLLRSADTRNHVFTLSVNEPFTVEEVFTCSCVTAEANTCSRSVTHVTEYHGHHGNGSTPFSRNTFHLTVEDSTFVHPAVEYGADGTPELFHRIGWESLARLSEDCFLEENDQLLEVFHFEFVVQLHALFFLHLFDDGFEWVNVFLVHRLHAQYHVTVHLYETAVSIVCETRVVGLLSQTFYYLVVQTEVEDGVHHTRHRSASTRTYRKQEWVFYITELRSHQVFYLVESADHVSLQHFNDFSLTNGIVIVTCICGYRKSGRNGNTDEIHFGQVCTFATQFITHIGAAFSLTGAERINSFLVCHN</sequence>
<comment type="caution">
    <text evidence="1">The sequence shown here is derived from an EMBL/GenBank/DDBJ whole genome shotgun (WGS) entry which is preliminary data.</text>
</comment>
<reference evidence="1" key="1">
    <citation type="journal article" date="2012" name="PLoS ONE">
        <title>Gene sets for utilization of primary and secondary nutrition supplies in the distal gut of endangered iberian lynx.</title>
        <authorList>
            <person name="Alcaide M."/>
            <person name="Messina E."/>
            <person name="Richter M."/>
            <person name="Bargiela R."/>
            <person name="Peplies J."/>
            <person name="Huws S.A."/>
            <person name="Newbold C.J."/>
            <person name="Golyshin P.N."/>
            <person name="Simon M.A."/>
            <person name="Lopez G."/>
            <person name="Yakimov M.M."/>
            <person name="Ferrer M."/>
        </authorList>
    </citation>
    <scope>NUCLEOTIDE SEQUENCE</scope>
</reference>
<organism evidence="1">
    <name type="scientific">gut metagenome</name>
    <dbReference type="NCBI Taxonomy" id="749906"/>
    <lineage>
        <taxon>unclassified sequences</taxon>
        <taxon>metagenomes</taxon>
        <taxon>organismal metagenomes</taxon>
    </lineage>
</organism>
<gene>
    <name evidence="1" type="ORF">EVA_01863</name>
</gene>
<evidence type="ECO:0000313" key="1">
    <source>
        <dbReference type="EMBL" id="EJX10029.1"/>
    </source>
</evidence>